<dbReference type="AlphaFoldDB" id="A0A067BZE9"/>
<keyword evidence="2" id="KW-1185">Reference proteome</keyword>
<dbReference type="RefSeq" id="XP_012205636.1">
    <property type="nucleotide sequence ID" value="XM_012350246.1"/>
</dbReference>
<dbReference type="OrthoDB" id="10363562at2759"/>
<evidence type="ECO:0000313" key="1">
    <source>
        <dbReference type="EMBL" id="KDO23653.1"/>
    </source>
</evidence>
<dbReference type="KEGG" id="spar:SPRG_11101"/>
<dbReference type="SUPFAM" id="SSF52047">
    <property type="entry name" value="RNI-like"/>
    <property type="match status" value="1"/>
</dbReference>
<sequence length="501" mass="55199">MAQRPRRAQVSVLDVPDVPVLVVQYSSAPSDVVSFLQALPLVLRSPPLTGLLDLLTKYHNDRSLESDWPTPCLDKEVRQARLRSIVAAISIFNRICIGGVNVSKRWPASADPTFRLPFSWFVVTWAAKVTSVDIYNDIDEPEHRDELCRVLARCTNLKDVHLPGHLDLLEAVTSPARCVPDLHLRWYEFYDDMQPAIALLQRWLASGHARHLFLEGFLTPMDTTALARALASSPTLSSLRLFASDPVVSSIIAHGAMLSSLTKLDACVHSSDLMSSLLSLLPLPTMKALKVSAYETDLSDCLFDMLPQMSSLESLSLNTVELCSTTVTRFPFDAPSALRTLALADVSVSETNLDVLFQWAISSTHLESVTFQCCEWIGSRMPYVTTTVQRCIGAGVRCMRLENCGMNTRHVSTLAKALHGTQVRIPFELDLSNNPFLIAGTQALLKALATCTNVSVKLPSALESPLQDTERLYLVKARAAGVTIDVRDEDVYIHSPTAVNA</sequence>
<protein>
    <recommendedName>
        <fullName evidence="3">F-box domain-containing protein</fullName>
    </recommendedName>
</protein>
<dbReference type="InterPro" id="IPR032675">
    <property type="entry name" value="LRR_dom_sf"/>
</dbReference>
<dbReference type="Gene3D" id="3.80.10.10">
    <property type="entry name" value="Ribonuclease Inhibitor"/>
    <property type="match status" value="1"/>
</dbReference>
<dbReference type="GeneID" id="24133170"/>
<dbReference type="EMBL" id="KK583251">
    <property type="protein sequence ID" value="KDO23653.1"/>
    <property type="molecule type" value="Genomic_DNA"/>
</dbReference>
<dbReference type="Proteomes" id="UP000030745">
    <property type="component" value="Unassembled WGS sequence"/>
</dbReference>
<proteinExistence type="predicted"/>
<dbReference type="OMA" id="WPTPCLD"/>
<accession>A0A067BZE9</accession>
<name>A0A067BZE9_SAPPC</name>
<gene>
    <name evidence="1" type="ORF">SPRG_11101</name>
</gene>
<dbReference type="VEuPathDB" id="FungiDB:SPRG_11101"/>
<evidence type="ECO:0000313" key="2">
    <source>
        <dbReference type="Proteomes" id="UP000030745"/>
    </source>
</evidence>
<reference evidence="1 2" key="1">
    <citation type="journal article" date="2013" name="PLoS Genet.">
        <title>Distinctive expansion of potential virulence genes in the genome of the oomycete fish pathogen Saprolegnia parasitica.</title>
        <authorList>
            <person name="Jiang R.H."/>
            <person name="de Bruijn I."/>
            <person name="Haas B.J."/>
            <person name="Belmonte R."/>
            <person name="Lobach L."/>
            <person name="Christie J."/>
            <person name="van den Ackerveken G."/>
            <person name="Bottin A."/>
            <person name="Bulone V."/>
            <person name="Diaz-Moreno S.M."/>
            <person name="Dumas B."/>
            <person name="Fan L."/>
            <person name="Gaulin E."/>
            <person name="Govers F."/>
            <person name="Grenville-Briggs L.J."/>
            <person name="Horner N.R."/>
            <person name="Levin J.Z."/>
            <person name="Mammella M."/>
            <person name="Meijer H.J."/>
            <person name="Morris P."/>
            <person name="Nusbaum C."/>
            <person name="Oome S."/>
            <person name="Phillips A.J."/>
            <person name="van Rooyen D."/>
            <person name="Rzeszutek E."/>
            <person name="Saraiva M."/>
            <person name="Secombes C.J."/>
            <person name="Seidl M.F."/>
            <person name="Snel B."/>
            <person name="Stassen J.H."/>
            <person name="Sykes S."/>
            <person name="Tripathy S."/>
            <person name="van den Berg H."/>
            <person name="Vega-Arreguin J.C."/>
            <person name="Wawra S."/>
            <person name="Young S.K."/>
            <person name="Zeng Q."/>
            <person name="Dieguez-Uribeondo J."/>
            <person name="Russ C."/>
            <person name="Tyler B.M."/>
            <person name="van West P."/>
        </authorList>
    </citation>
    <scope>NUCLEOTIDE SEQUENCE [LARGE SCALE GENOMIC DNA]</scope>
    <source>
        <strain evidence="1 2">CBS 223.65</strain>
    </source>
</reference>
<organism evidence="1 2">
    <name type="scientific">Saprolegnia parasitica (strain CBS 223.65)</name>
    <dbReference type="NCBI Taxonomy" id="695850"/>
    <lineage>
        <taxon>Eukaryota</taxon>
        <taxon>Sar</taxon>
        <taxon>Stramenopiles</taxon>
        <taxon>Oomycota</taxon>
        <taxon>Saprolegniomycetes</taxon>
        <taxon>Saprolegniales</taxon>
        <taxon>Saprolegniaceae</taxon>
        <taxon>Saprolegnia</taxon>
    </lineage>
</organism>
<evidence type="ECO:0008006" key="3">
    <source>
        <dbReference type="Google" id="ProtNLM"/>
    </source>
</evidence>